<gene>
    <name evidence="2" type="ORF">QH73_0014510</name>
</gene>
<dbReference type="Proteomes" id="UP000031532">
    <property type="component" value="Unassembled WGS sequence"/>
</dbReference>
<feature type="transmembrane region" description="Helical" evidence="1">
    <location>
        <begin position="46"/>
        <end position="63"/>
    </location>
</feature>
<dbReference type="AlphaFoldDB" id="A0A9X5I5C6"/>
<keyword evidence="3" id="KW-1185">Reference proteome</keyword>
<evidence type="ECO:0000256" key="1">
    <source>
        <dbReference type="SAM" id="Phobius"/>
    </source>
</evidence>
<dbReference type="OrthoDB" id="468026at2"/>
<keyword evidence="1" id="KW-0812">Transmembrane</keyword>
<proteinExistence type="predicted"/>
<sequence length="98" mass="11414">MRIWLIWWNTLVFSCQHNPPQLIEMLMLLLATILLGAWLISPHWSYQALAWSYLIGVSASMWIREAIAPTYQARPTQVIAVLLFILSLYGFADLFQYL</sequence>
<accession>A0A9X5I5C6</accession>
<feature type="transmembrane region" description="Helical" evidence="1">
    <location>
        <begin position="75"/>
        <end position="92"/>
    </location>
</feature>
<reference evidence="2 3" key="1">
    <citation type="journal article" date="2015" name="Genome Announc.">
        <title>Draft Genome Sequence of the Terrestrial Cyanobacterium Scytonema millei VB511283, Isolated from Eastern India.</title>
        <authorList>
            <person name="Sen D."/>
            <person name="Chandrababunaidu M.M."/>
            <person name="Singh D."/>
            <person name="Sanghi N."/>
            <person name="Ghorai A."/>
            <person name="Mishra G.P."/>
            <person name="Madduluri M."/>
            <person name="Adhikary S.P."/>
            <person name="Tripathy S."/>
        </authorList>
    </citation>
    <scope>NUCLEOTIDE SEQUENCE [LARGE SCALE GENOMIC DNA]</scope>
    <source>
        <strain evidence="2 3">VB511283</strain>
    </source>
</reference>
<organism evidence="2 3">
    <name type="scientific">Scytonema millei VB511283</name>
    <dbReference type="NCBI Taxonomy" id="1245923"/>
    <lineage>
        <taxon>Bacteria</taxon>
        <taxon>Bacillati</taxon>
        <taxon>Cyanobacteriota</taxon>
        <taxon>Cyanophyceae</taxon>
        <taxon>Nostocales</taxon>
        <taxon>Scytonemataceae</taxon>
        <taxon>Scytonema</taxon>
    </lineage>
</organism>
<evidence type="ECO:0000313" key="3">
    <source>
        <dbReference type="Proteomes" id="UP000031532"/>
    </source>
</evidence>
<keyword evidence="1" id="KW-0472">Membrane</keyword>
<dbReference type="RefSeq" id="WP_039713233.1">
    <property type="nucleotide sequence ID" value="NZ_JTJC03000003.1"/>
</dbReference>
<dbReference type="EMBL" id="JTJC03000003">
    <property type="protein sequence ID" value="NHC35850.1"/>
    <property type="molecule type" value="Genomic_DNA"/>
</dbReference>
<evidence type="ECO:0000313" key="2">
    <source>
        <dbReference type="EMBL" id="NHC35850.1"/>
    </source>
</evidence>
<name>A0A9X5I5C6_9CYAN</name>
<feature type="transmembrane region" description="Helical" evidence="1">
    <location>
        <begin position="21"/>
        <end position="40"/>
    </location>
</feature>
<comment type="caution">
    <text evidence="2">The sequence shown here is derived from an EMBL/GenBank/DDBJ whole genome shotgun (WGS) entry which is preliminary data.</text>
</comment>
<keyword evidence="1" id="KW-1133">Transmembrane helix</keyword>
<protein>
    <submittedName>
        <fullName evidence="2">Uncharacterized protein</fullName>
    </submittedName>
</protein>
<dbReference type="PROSITE" id="PS51257">
    <property type="entry name" value="PROKAR_LIPOPROTEIN"/>
    <property type="match status" value="1"/>
</dbReference>